<protein>
    <recommendedName>
        <fullName evidence="3">Carrier domain-containing protein</fullName>
    </recommendedName>
</protein>
<evidence type="ECO:0000313" key="5">
    <source>
        <dbReference type="Proteomes" id="UP001501081"/>
    </source>
</evidence>
<evidence type="ECO:0000313" key="4">
    <source>
        <dbReference type="EMBL" id="GAA3969574.1"/>
    </source>
</evidence>
<evidence type="ECO:0000259" key="3">
    <source>
        <dbReference type="PROSITE" id="PS50075"/>
    </source>
</evidence>
<dbReference type="PANTHER" id="PTHR20863:SF76">
    <property type="entry name" value="CARRIER DOMAIN-CONTAINING PROTEIN"/>
    <property type="match status" value="1"/>
</dbReference>
<dbReference type="InterPro" id="IPR003231">
    <property type="entry name" value="ACP"/>
</dbReference>
<dbReference type="Proteomes" id="UP001501081">
    <property type="component" value="Unassembled WGS sequence"/>
</dbReference>
<dbReference type="PANTHER" id="PTHR20863">
    <property type="entry name" value="ACYL CARRIER PROTEIN"/>
    <property type="match status" value="1"/>
</dbReference>
<keyword evidence="1" id="KW-0596">Phosphopantetheine</keyword>
<sequence>MGLDSIELVMEWEKYFNTEIPDKEAVKMSTVQDAIEYISTQVEYSHQQIDTKEKLLSEFRNSIVELGINFSMTLHDNIFQQIPVKDHDTWKRISLETKLEMPEPLAAGALGEFIDRILPQKDNLELTTLDRFIDLLAAVNYEKIIDRNHIQDKYEVMIAVMGITIQKIGVSPFEVFLDSSFTKDLGID</sequence>
<keyword evidence="5" id="KW-1185">Reference proteome</keyword>
<evidence type="ECO:0000256" key="1">
    <source>
        <dbReference type="ARBA" id="ARBA00022450"/>
    </source>
</evidence>
<gene>
    <name evidence="4" type="ORF">GCM10022246_22800</name>
</gene>
<dbReference type="SUPFAM" id="SSF47336">
    <property type="entry name" value="ACP-like"/>
    <property type="match status" value="1"/>
</dbReference>
<comment type="caution">
    <text evidence="4">The sequence shown here is derived from an EMBL/GenBank/DDBJ whole genome shotgun (WGS) entry which is preliminary data.</text>
</comment>
<dbReference type="InterPro" id="IPR009081">
    <property type="entry name" value="PP-bd_ACP"/>
</dbReference>
<keyword evidence="2" id="KW-0597">Phosphoprotein</keyword>
<evidence type="ECO:0000256" key="2">
    <source>
        <dbReference type="ARBA" id="ARBA00022553"/>
    </source>
</evidence>
<name>A0ABP7PQD5_9SPHI</name>
<dbReference type="EMBL" id="BAABAK010000011">
    <property type="protein sequence ID" value="GAA3969574.1"/>
    <property type="molecule type" value="Genomic_DNA"/>
</dbReference>
<dbReference type="InterPro" id="IPR036736">
    <property type="entry name" value="ACP-like_sf"/>
</dbReference>
<dbReference type="RefSeq" id="WP_344767138.1">
    <property type="nucleotide sequence ID" value="NZ_BAABAK010000011.1"/>
</dbReference>
<proteinExistence type="predicted"/>
<dbReference type="Gene3D" id="1.10.1200.10">
    <property type="entry name" value="ACP-like"/>
    <property type="match status" value="1"/>
</dbReference>
<feature type="domain" description="Carrier" evidence="3">
    <location>
        <begin position="1"/>
        <end position="42"/>
    </location>
</feature>
<dbReference type="PROSITE" id="PS50075">
    <property type="entry name" value="CARRIER"/>
    <property type="match status" value="1"/>
</dbReference>
<reference evidence="5" key="1">
    <citation type="journal article" date="2019" name="Int. J. Syst. Evol. Microbiol.">
        <title>The Global Catalogue of Microorganisms (GCM) 10K type strain sequencing project: providing services to taxonomists for standard genome sequencing and annotation.</title>
        <authorList>
            <consortium name="The Broad Institute Genomics Platform"/>
            <consortium name="The Broad Institute Genome Sequencing Center for Infectious Disease"/>
            <person name="Wu L."/>
            <person name="Ma J."/>
        </authorList>
    </citation>
    <scope>NUCLEOTIDE SEQUENCE [LARGE SCALE GENOMIC DNA]</scope>
    <source>
        <strain evidence="5">JCM 17338</strain>
    </source>
</reference>
<accession>A0ABP7PQD5</accession>
<organism evidence="4 5">
    <name type="scientific">Pedobacter ginsengiterrae</name>
    <dbReference type="NCBI Taxonomy" id="871696"/>
    <lineage>
        <taxon>Bacteria</taxon>
        <taxon>Pseudomonadati</taxon>
        <taxon>Bacteroidota</taxon>
        <taxon>Sphingobacteriia</taxon>
        <taxon>Sphingobacteriales</taxon>
        <taxon>Sphingobacteriaceae</taxon>
        <taxon>Pedobacter</taxon>
    </lineage>
</organism>